<dbReference type="OMA" id="IYAQAMS"/>
<dbReference type="Proteomes" id="UP000326532">
    <property type="component" value="Unassembled WGS sequence"/>
</dbReference>
<keyword evidence="6" id="KW-0539">Nucleus</keyword>
<evidence type="ECO:0000256" key="2">
    <source>
        <dbReference type="ARBA" id="ARBA00022723"/>
    </source>
</evidence>
<feature type="region of interest" description="Disordered" evidence="7">
    <location>
        <begin position="40"/>
        <end position="95"/>
    </location>
</feature>
<dbReference type="GO" id="GO:0000981">
    <property type="term" value="F:DNA-binding transcription factor activity, RNA polymerase II-specific"/>
    <property type="evidence" value="ECO:0007669"/>
    <property type="project" value="InterPro"/>
</dbReference>
<feature type="compositionally biased region" description="Basic and acidic residues" evidence="7">
    <location>
        <begin position="57"/>
        <end position="69"/>
    </location>
</feature>
<feature type="domain" description="Zn(2)-C6 fungal-type" evidence="8">
    <location>
        <begin position="6"/>
        <end position="38"/>
    </location>
</feature>
<proteinExistence type="predicted"/>
<dbReference type="GO" id="GO:0005634">
    <property type="term" value="C:nucleus"/>
    <property type="evidence" value="ECO:0007669"/>
    <property type="project" value="UniProtKB-SubCell"/>
</dbReference>
<dbReference type="GO" id="GO:0008270">
    <property type="term" value="F:zinc ion binding"/>
    <property type="evidence" value="ECO:0007669"/>
    <property type="project" value="InterPro"/>
</dbReference>
<sequence>MRSSLSCAFCRKSKIKCVNTGSPPCQKCQKSEIPGCSLTRPRHVASRVSRKRGPLRRRNEDLKDDHGEQTRPQPVSSDNGHTRPQLTPESSSGEVDISQIDEHLASLPTSVILKSLNVFTNKFPELGILHLPTLMQSFQSECSKETKVLLGVTLLVTKTQLSLLNPSWANSLLPSKHYESYIRQSLSELILQPPDIQVVQALLMMALYEWGCRDFHKAWVYCGIAIRIMQSIQSRRIAPYPLDTDVSLGAPKDTVAPGIENRTIWACFIMDRMISSGTYNPPMLPMSEMEKLKVSRPLSTVEFAFGTNVSLYSGHTGQNLTWSERLPSGLLDITQCYEILVSGFDIWAQVMTFIFNDGRRAPGMCAPENCPWVPGSPWSRTKAQLERWRAGQHDRLHYPSNSVAIHMTLGYGESFTYINLLYYLSTLMLHREYFPFMPTAESGPRGPVDHPLLEAEAPVGWWESSALELFSAAEHIARLLHEASECGAHLMTPFVGFCAFSASYMNLYIYRFPRMNLGRSPQAEQLMNFCLAYLEEFRHVWKLGEAWVSTLKHASLLYERASTDRGRYLGKSRQDFDHLHQSIHEFRVVDRSNQHIQEIEGAEGPSPGVTYSQPAQRIVPSSESNNLSAPLTHLLTEVSTYSHEQGAWSQWWPTLEDIDLALVSG</sequence>
<dbReference type="PANTHER" id="PTHR47338">
    <property type="entry name" value="ZN(II)2CYS6 TRANSCRIPTION FACTOR (EUROFUNG)-RELATED"/>
    <property type="match status" value="1"/>
</dbReference>
<protein>
    <recommendedName>
        <fullName evidence="8">Zn(2)-C6 fungal-type domain-containing protein</fullName>
    </recommendedName>
</protein>
<keyword evidence="3" id="KW-0805">Transcription regulation</keyword>
<evidence type="ECO:0000256" key="5">
    <source>
        <dbReference type="ARBA" id="ARBA00023163"/>
    </source>
</evidence>
<dbReference type="InterPro" id="IPR007219">
    <property type="entry name" value="XnlR_reg_dom"/>
</dbReference>
<feature type="compositionally biased region" description="Basic residues" evidence="7">
    <location>
        <begin position="40"/>
        <end position="56"/>
    </location>
</feature>
<dbReference type="CDD" id="cd12148">
    <property type="entry name" value="fungal_TF_MHR"/>
    <property type="match status" value="1"/>
</dbReference>
<name>A0A5N6E2R3_ASPPA</name>
<keyword evidence="4" id="KW-0238">DNA-binding</keyword>
<dbReference type="SMART" id="SM00906">
    <property type="entry name" value="Fungal_trans"/>
    <property type="match status" value="1"/>
</dbReference>
<dbReference type="SMART" id="SM00066">
    <property type="entry name" value="GAL4"/>
    <property type="match status" value="1"/>
</dbReference>
<dbReference type="InterPro" id="IPR050815">
    <property type="entry name" value="TF_fung"/>
</dbReference>
<evidence type="ECO:0000256" key="4">
    <source>
        <dbReference type="ARBA" id="ARBA00023125"/>
    </source>
</evidence>
<dbReference type="PROSITE" id="PS50048">
    <property type="entry name" value="ZN2_CY6_FUNGAL_2"/>
    <property type="match status" value="1"/>
</dbReference>
<dbReference type="InterPro" id="IPR036864">
    <property type="entry name" value="Zn2-C6_fun-type_DNA-bd_sf"/>
</dbReference>
<dbReference type="AlphaFoldDB" id="A0A5N6E2R3"/>
<dbReference type="EMBL" id="ML734937">
    <property type="protein sequence ID" value="KAB8211811.1"/>
    <property type="molecule type" value="Genomic_DNA"/>
</dbReference>
<dbReference type="GO" id="GO:0006351">
    <property type="term" value="P:DNA-templated transcription"/>
    <property type="evidence" value="ECO:0007669"/>
    <property type="project" value="InterPro"/>
</dbReference>
<reference evidence="9 10" key="1">
    <citation type="submission" date="2019-04" db="EMBL/GenBank/DDBJ databases">
        <title>Fungal friends and foes A comparative genomics study of 23 Aspergillus species from section Flavi.</title>
        <authorList>
            <consortium name="DOE Joint Genome Institute"/>
            <person name="Kjaerbolling I."/>
            <person name="Vesth T.C."/>
            <person name="Frisvad J.C."/>
            <person name="Nybo J.L."/>
            <person name="Theobald S."/>
            <person name="Kildgaard S."/>
            <person name="Petersen T.I."/>
            <person name="Kuo A."/>
            <person name="Sato A."/>
            <person name="Lyhne E.K."/>
            <person name="Kogle M.E."/>
            <person name="Wiebenga A."/>
            <person name="Kun R.S."/>
            <person name="Lubbers R.J."/>
            <person name="Makela M.R."/>
            <person name="Barry K."/>
            <person name="Chovatia M."/>
            <person name="Clum A."/>
            <person name="Daum C."/>
            <person name="Haridas S."/>
            <person name="He G."/>
            <person name="LaButti K."/>
            <person name="Lipzen A."/>
            <person name="Mondo S."/>
            <person name="Pangilinan J."/>
            <person name="Riley R."/>
            <person name="Salamov A."/>
            <person name="Simmons B.A."/>
            <person name="Magnuson J.K."/>
            <person name="Henrissat B."/>
            <person name="Mortensen U.H."/>
            <person name="Larsen T.O."/>
            <person name="De vries R.P."/>
            <person name="Grigoriev I.V."/>
            <person name="Machida M."/>
            <person name="Baker S.E."/>
            <person name="Andersen M.R."/>
        </authorList>
    </citation>
    <scope>NUCLEOTIDE SEQUENCE [LARGE SCALE GENOMIC DNA]</scope>
    <source>
        <strain evidence="9 10">CBS 117618</strain>
    </source>
</reference>
<dbReference type="GO" id="GO:0003677">
    <property type="term" value="F:DNA binding"/>
    <property type="evidence" value="ECO:0007669"/>
    <property type="project" value="UniProtKB-KW"/>
</dbReference>
<dbReference type="Pfam" id="PF04082">
    <property type="entry name" value="Fungal_trans"/>
    <property type="match status" value="1"/>
</dbReference>
<gene>
    <name evidence="9" type="ORF">BDV34DRAFT_61646</name>
</gene>
<evidence type="ECO:0000313" key="10">
    <source>
        <dbReference type="Proteomes" id="UP000326532"/>
    </source>
</evidence>
<keyword evidence="5" id="KW-0804">Transcription</keyword>
<dbReference type="PANTHER" id="PTHR47338:SF19">
    <property type="entry name" value="ZN(II)2CYS6 TRANSCRIPTION FACTOR (EUROFUNG)"/>
    <property type="match status" value="1"/>
</dbReference>
<dbReference type="Gene3D" id="4.10.240.10">
    <property type="entry name" value="Zn(2)-C6 fungal-type DNA-binding domain"/>
    <property type="match status" value="1"/>
</dbReference>
<feature type="compositionally biased region" description="Polar residues" evidence="7">
    <location>
        <begin position="70"/>
        <end position="93"/>
    </location>
</feature>
<organism evidence="9 10">
    <name type="scientific">Aspergillus parasiticus</name>
    <dbReference type="NCBI Taxonomy" id="5067"/>
    <lineage>
        <taxon>Eukaryota</taxon>
        <taxon>Fungi</taxon>
        <taxon>Dikarya</taxon>
        <taxon>Ascomycota</taxon>
        <taxon>Pezizomycotina</taxon>
        <taxon>Eurotiomycetes</taxon>
        <taxon>Eurotiomycetidae</taxon>
        <taxon>Eurotiales</taxon>
        <taxon>Aspergillaceae</taxon>
        <taxon>Aspergillus</taxon>
        <taxon>Aspergillus subgen. Circumdati</taxon>
    </lineage>
</organism>
<dbReference type="GO" id="GO:0009893">
    <property type="term" value="P:positive regulation of metabolic process"/>
    <property type="evidence" value="ECO:0007669"/>
    <property type="project" value="UniProtKB-ARBA"/>
</dbReference>
<comment type="subcellular location">
    <subcellularLocation>
        <location evidence="1">Nucleus</location>
    </subcellularLocation>
</comment>
<keyword evidence="10" id="KW-1185">Reference proteome</keyword>
<evidence type="ECO:0000259" key="8">
    <source>
        <dbReference type="PROSITE" id="PS50048"/>
    </source>
</evidence>
<dbReference type="VEuPathDB" id="FungiDB:BDV34DRAFT_61646"/>
<accession>A0A5N6E2R3</accession>
<dbReference type="SUPFAM" id="SSF57701">
    <property type="entry name" value="Zn2/Cys6 DNA-binding domain"/>
    <property type="match status" value="1"/>
</dbReference>
<dbReference type="InterPro" id="IPR001138">
    <property type="entry name" value="Zn2Cys6_DnaBD"/>
</dbReference>
<keyword evidence="2" id="KW-0479">Metal-binding</keyword>
<evidence type="ECO:0000256" key="1">
    <source>
        <dbReference type="ARBA" id="ARBA00004123"/>
    </source>
</evidence>
<evidence type="ECO:0000256" key="7">
    <source>
        <dbReference type="SAM" id="MobiDB-lite"/>
    </source>
</evidence>
<dbReference type="CDD" id="cd00067">
    <property type="entry name" value="GAL4"/>
    <property type="match status" value="1"/>
</dbReference>
<evidence type="ECO:0000313" key="9">
    <source>
        <dbReference type="EMBL" id="KAB8211811.1"/>
    </source>
</evidence>
<evidence type="ECO:0000256" key="3">
    <source>
        <dbReference type="ARBA" id="ARBA00023015"/>
    </source>
</evidence>
<evidence type="ECO:0000256" key="6">
    <source>
        <dbReference type="ARBA" id="ARBA00023242"/>
    </source>
</evidence>